<comment type="caution">
    <text evidence="8">The sequence shown here is derived from an EMBL/GenBank/DDBJ whole genome shotgun (WGS) entry which is preliminary data.</text>
</comment>
<comment type="similarity">
    <text evidence="2">Belongs to the paxM FAD-dependent monooxygenase family.</text>
</comment>
<dbReference type="GO" id="GO:0071949">
    <property type="term" value="F:FAD binding"/>
    <property type="evidence" value="ECO:0007669"/>
    <property type="project" value="InterPro"/>
</dbReference>
<dbReference type="GO" id="GO:0004497">
    <property type="term" value="F:monooxygenase activity"/>
    <property type="evidence" value="ECO:0007669"/>
    <property type="project" value="UniProtKB-KW"/>
</dbReference>
<dbReference type="PRINTS" id="PR00420">
    <property type="entry name" value="RNGMNOXGNASE"/>
</dbReference>
<dbReference type="PANTHER" id="PTHR46720">
    <property type="entry name" value="HYDROXYLASE, PUTATIVE (AFU_ORTHOLOGUE AFUA_3G01460)-RELATED"/>
    <property type="match status" value="1"/>
</dbReference>
<dbReference type="PANTHER" id="PTHR46720:SF3">
    <property type="entry name" value="FAD-BINDING DOMAIN-CONTAINING PROTEIN-RELATED"/>
    <property type="match status" value="1"/>
</dbReference>
<organism evidence="8 9">
    <name type="scientific">Clonostachys rhizophaga</name>
    <dbReference type="NCBI Taxonomy" id="160324"/>
    <lineage>
        <taxon>Eukaryota</taxon>
        <taxon>Fungi</taxon>
        <taxon>Dikarya</taxon>
        <taxon>Ascomycota</taxon>
        <taxon>Pezizomycotina</taxon>
        <taxon>Sordariomycetes</taxon>
        <taxon>Hypocreomycetidae</taxon>
        <taxon>Hypocreales</taxon>
        <taxon>Bionectriaceae</taxon>
        <taxon>Clonostachys</taxon>
    </lineage>
</organism>
<keyword evidence="9" id="KW-1185">Reference proteome</keyword>
<protein>
    <recommendedName>
        <fullName evidence="7">FAD-binding domain-containing protein</fullName>
    </recommendedName>
</protein>
<name>A0A9N9VLI3_9HYPO</name>
<keyword evidence="6" id="KW-0503">Monooxygenase</keyword>
<dbReference type="InterPro" id="IPR036188">
    <property type="entry name" value="FAD/NAD-bd_sf"/>
</dbReference>
<dbReference type="InterPro" id="IPR051104">
    <property type="entry name" value="FAD_monoxygenase"/>
</dbReference>
<feature type="domain" description="FAD-binding" evidence="7">
    <location>
        <begin position="11"/>
        <end position="336"/>
    </location>
</feature>
<evidence type="ECO:0000256" key="1">
    <source>
        <dbReference type="ARBA" id="ARBA00001974"/>
    </source>
</evidence>
<dbReference type="GO" id="GO:0044550">
    <property type="term" value="P:secondary metabolite biosynthetic process"/>
    <property type="evidence" value="ECO:0007669"/>
    <property type="project" value="TreeGrafter"/>
</dbReference>
<dbReference type="SUPFAM" id="SSF51905">
    <property type="entry name" value="FAD/NAD(P)-binding domain"/>
    <property type="match status" value="1"/>
</dbReference>
<evidence type="ECO:0000313" key="9">
    <source>
        <dbReference type="Proteomes" id="UP000696573"/>
    </source>
</evidence>
<evidence type="ECO:0000256" key="5">
    <source>
        <dbReference type="ARBA" id="ARBA00023002"/>
    </source>
</evidence>
<keyword evidence="5" id="KW-0560">Oxidoreductase</keyword>
<accession>A0A9N9VLI3</accession>
<dbReference type="Proteomes" id="UP000696573">
    <property type="component" value="Unassembled WGS sequence"/>
</dbReference>
<dbReference type="AlphaFoldDB" id="A0A9N9VLI3"/>
<dbReference type="InterPro" id="IPR002938">
    <property type="entry name" value="FAD-bd"/>
</dbReference>
<evidence type="ECO:0000256" key="4">
    <source>
        <dbReference type="ARBA" id="ARBA00022827"/>
    </source>
</evidence>
<dbReference type="Gene3D" id="3.50.50.60">
    <property type="entry name" value="FAD/NAD(P)-binding domain"/>
    <property type="match status" value="1"/>
</dbReference>
<keyword evidence="3" id="KW-0285">Flavoprotein</keyword>
<evidence type="ECO:0000256" key="6">
    <source>
        <dbReference type="ARBA" id="ARBA00023033"/>
    </source>
</evidence>
<evidence type="ECO:0000256" key="2">
    <source>
        <dbReference type="ARBA" id="ARBA00007992"/>
    </source>
</evidence>
<reference evidence="8" key="1">
    <citation type="submission" date="2021-10" db="EMBL/GenBank/DDBJ databases">
        <authorList>
            <person name="Piombo E."/>
        </authorList>
    </citation>
    <scope>NUCLEOTIDE SEQUENCE</scope>
</reference>
<dbReference type="OrthoDB" id="417877at2759"/>
<gene>
    <name evidence="8" type="ORF">CRHIZ90672A_00000352</name>
</gene>
<dbReference type="EMBL" id="CABFNQ020000694">
    <property type="protein sequence ID" value="CAH0023938.1"/>
    <property type="molecule type" value="Genomic_DNA"/>
</dbReference>
<evidence type="ECO:0000313" key="8">
    <source>
        <dbReference type="EMBL" id="CAH0023938.1"/>
    </source>
</evidence>
<dbReference type="Pfam" id="PF01494">
    <property type="entry name" value="FAD_binding_3"/>
    <property type="match status" value="1"/>
</dbReference>
<keyword evidence="4" id="KW-0274">FAD</keyword>
<sequence length="425" mass="47182">MGSNVEPAPIEIAIVGGGPGGLGTAIALSKLPFVNVTLYEQNSEPREAGAGLSLSTNAWKVLDILGAGQLVKGGSKKNTHQRNAFTGKILHVTRFPENSDADNRGSVRARRVRLQSALLSQVPKGLIQFNKKLVSLENLDNGRVRLQFKDGTETEADLLVGADGIRSITRRTLFPDHPLKFTGDTQWRTLVPRSSLDHLPDVTHATGWWWGETGHVYFSDVDDLSETSDPYFEITVRSYHEPHVPGETVVWGVPATNEKVASRVEKFDQRIRDAVAVVPEGQWREFASFAGPRLETLTAWDKVVLIGDASHPLSGAFGSGATFAMEDGWILAQALQYTKGSPHQIRDALEIFEQIRAPYYEKMYVHLDEVKVNLQQAQAKVSTLDEKLQLKIDHFLLGDKDFIYKNDIGKVWEEYVSKKQAQISV</sequence>
<evidence type="ECO:0000259" key="7">
    <source>
        <dbReference type="Pfam" id="PF01494"/>
    </source>
</evidence>
<evidence type="ECO:0000256" key="3">
    <source>
        <dbReference type="ARBA" id="ARBA00022630"/>
    </source>
</evidence>
<comment type="cofactor">
    <cofactor evidence="1">
        <name>FAD</name>
        <dbReference type="ChEBI" id="CHEBI:57692"/>
    </cofactor>
</comment>
<proteinExistence type="inferred from homology"/>